<evidence type="ECO:0008006" key="4">
    <source>
        <dbReference type="Google" id="ProtNLM"/>
    </source>
</evidence>
<proteinExistence type="predicted"/>
<keyword evidence="3" id="KW-1185">Reference proteome</keyword>
<dbReference type="InParanoid" id="S8EB82"/>
<evidence type="ECO:0000313" key="3">
    <source>
        <dbReference type="Proteomes" id="UP000015241"/>
    </source>
</evidence>
<gene>
    <name evidence="2" type="ORF">FOMPIDRAFT_1015680</name>
</gene>
<protein>
    <recommendedName>
        <fullName evidence="4">Fungal-type protein kinase domain-containing protein</fullName>
    </recommendedName>
</protein>
<evidence type="ECO:0000313" key="2">
    <source>
        <dbReference type="EMBL" id="EPT01873.1"/>
    </source>
</evidence>
<sequence>MAPSSTRNPDLQRHMRKMGRILAQIGQHALENELYEPIDEILHQVGQLIDSPEYDISVHPQALFFMRKENGPDDDTTTESSSVADLSEATRSPIPPKEDAKTPTAQVNDQVKQPRDPSRYPDFVCRLLFQDVHRRILFIVEVKRFPTEYTYALGPKPQLAATSELNQCFVRARKQIVEQVQLAFARYPEEDEIRAICIVGVLFQVLTYKRGSTPSFDEFSDKSENQYHVYIYGPDHMFNQRFTGYNPVFVKEWRSAASVKTKEIKSLLKRGRRGTTVANPIMGHGLTTD</sequence>
<accession>S8EB82</accession>
<dbReference type="OrthoDB" id="2810366at2759"/>
<reference evidence="2 3" key="1">
    <citation type="journal article" date="2012" name="Science">
        <title>The Paleozoic origin of enzymatic lignin decomposition reconstructed from 31 fungal genomes.</title>
        <authorList>
            <person name="Floudas D."/>
            <person name="Binder M."/>
            <person name="Riley R."/>
            <person name="Barry K."/>
            <person name="Blanchette R.A."/>
            <person name="Henrissat B."/>
            <person name="Martinez A.T."/>
            <person name="Otillar R."/>
            <person name="Spatafora J.W."/>
            <person name="Yadav J.S."/>
            <person name="Aerts A."/>
            <person name="Benoit I."/>
            <person name="Boyd A."/>
            <person name="Carlson A."/>
            <person name="Copeland A."/>
            <person name="Coutinho P.M."/>
            <person name="de Vries R.P."/>
            <person name="Ferreira P."/>
            <person name="Findley K."/>
            <person name="Foster B."/>
            <person name="Gaskell J."/>
            <person name="Glotzer D."/>
            <person name="Gorecki P."/>
            <person name="Heitman J."/>
            <person name="Hesse C."/>
            <person name="Hori C."/>
            <person name="Igarashi K."/>
            <person name="Jurgens J.A."/>
            <person name="Kallen N."/>
            <person name="Kersten P."/>
            <person name="Kohler A."/>
            <person name="Kuees U."/>
            <person name="Kumar T.K.A."/>
            <person name="Kuo A."/>
            <person name="LaButti K."/>
            <person name="Larrondo L.F."/>
            <person name="Lindquist E."/>
            <person name="Ling A."/>
            <person name="Lombard V."/>
            <person name="Lucas S."/>
            <person name="Lundell T."/>
            <person name="Martin R."/>
            <person name="McLaughlin D.J."/>
            <person name="Morgenstern I."/>
            <person name="Morin E."/>
            <person name="Murat C."/>
            <person name="Nagy L.G."/>
            <person name="Nolan M."/>
            <person name="Ohm R.A."/>
            <person name="Patyshakuliyeva A."/>
            <person name="Rokas A."/>
            <person name="Ruiz-Duenas F.J."/>
            <person name="Sabat G."/>
            <person name="Salamov A."/>
            <person name="Samejima M."/>
            <person name="Schmutz J."/>
            <person name="Slot J.C."/>
            <person name="St John F."/>
            <person name="Stenlid J."/>
            <person name="Sun H."/>
            <person name="Sun S."/>
            <person name="Syed K."/>
            <person name="Tsang A."/>
            <person name="Wiebenga A."/>
            <person name="Young D."/>
            <person name="Pisabarro A."/>
            <person name="Eastwood D.C."/>
            <person name="Martin F."/>
            <person name="Cullen D."/>
            <person name="Grigoriev I.V."/>
            <person name="Hibbett D.S."/>
        </authorList>
    </citation>
    <scope>NUCLEOTIDE SEQUENCE</scope>
    <source>
        <strain evidence="3">FP-58527</strain>
    </source>
</reference>
<feature type="region of interest" description="Disordered" evidence="1">
    <location>
        <begin position="68"/>
        <end position="116"/>
    </location>
</feature>
<dbReference type="HOGENOM" id="CLU_933945_0_0_1"/>
<dbReference type="EMBL" id="KE504139">
    <property type="protein sequence ID" value="EPT01873.1"/>
    <property type="molecule type" value="Genomic_DNA"/>
</dbReference>
<dbReference type="Proteomes" id="UP000015241">
    <property type="component" value="Unassembled WGS sequence"/>
</dbReference>
<dbReference type="AlphaFoldDB" id="S8EB82"/>
<evidence type="ECO:0000256" key="1">
    <source>
        <dbReference type="SAM" id="MobiDB-lite"/>
    </source>
</evidence>
<organism evidence="2 3">
    <name type="scientific">Fomitopsis schrenkii</name>
    <name type="common">Brown rot fungus</name>
    <dbReference type="NCBI Taxonomy" id="2126942"/>
    <lineage>
        <taxon>Eukaryota</taxon>
        <taxon>Fungi</taxon>
        <taxon>Dikarya</taxon>
        <taxon>Basidiomycota</taxon>
        <taxon>Agaricomycotina</taxon>
        <taxon>Agaricomycetes</taxon>
        <taxon>Polyporales</taxon>
        <taxon>Fomitopsis</taxon>
    </lineage>
</organism>
<name>S8EB82_FOMSC</name>